<protein>
    <recommendedName>
        <fullName evidence="3">DUF4249 domain-containing protein</fullName>
    </recommendedName>
</protein>
<accession>A0A419S2U6</accession>
<evidence type="ECO:0000313" key="1">
    <source>
        <dbReference type="EMBL" id="RKD13314.1"/>
    </source>
</evidence>
<dbReference type="AlphaFoldDB" id="A0A419S2U6"/>
<organism evidence="1 2">
    <name type="scientific">Pelobium manganitolerans</name>
    <dbReference type="NCBI Taxonomy" id="1842495"/>
    <lineage>
        <taxon>Bacteria</taxon>
        <taxon>Pseudomonadati</taxon>
        <taxon>Bacteroidota</taxon>
        <taxon>Sphingobacteriia</taxon>
        <taxon>Sphingobacteriales</taxon>
        <taxon>Sphingobacteriaceae</taxon>
        <taxon>Pelobium</taxon>
    </lineage>
</organism>
<dbReference type="Pfam" id="PF14054">
    <property type="entry name" value="DUF4249"/>
    <property type="match status" value="1"/>
</dbReference>
<evidence type="ECO:0008006" key="3">
    <source>
        <dbReference type="Google" id="ProtNLM"/>
    </source>
</evidence>
<proteinExistence type="predicted"/>
<evidence type="ECO:0000313" key="2">
    <source>
        <dbReference type="Proteomes" id="UP000283433"/>
    </source>
</evidence>
<dbReference type="InterPro" id="IPR025345">
    <property type="entry name" value="DUF4249"/>
</dbReference>
<dbReference type="Proteomes" id="UP000283433">
    <property type="component" value="Unassembled WGS sequence"/>
</dbReference>
<name>A0A419S2U6_9SPHI</name>
<dbReference type="EMBL" id="MBTA01000028">
    <property type="protein sequence ID" value="RKD13314.1"/>
    <property type="molecule type" value="Genomic_DNA"/>
</dbReference>
<gene>
    <name evidence="1" type="ORF">BCY91_10935</name>
</gene>
<keyword evidence="2" id="KW-1185">Reference proteome</keyword>
<comment type="caution">
    <text evidence="1">The sequence shown here is derived from an EMBL/GenBank/DDBJ whole genome shotgun (WGS) entry which is preliminary data.</text>
</comment>
<reference evidence="1 2" key="1">
    <citation type="submission" date="2016-07" db="EMBL/GenBank/DDBJ databases">
        <title>Genome of Pelobium manganitolerans.</title>
        <authorList>
            <person name="Wu S."/>
            <person name="Wang G."/>
        </authorList>
    </citation>
    <scope>NUCLEOTIDE SEQUENCE [LARGE SCALE GENOMIC DNA]</scope>
    <source>
        <strain evidence="1 2">YS-25</strain>
    </source>
</reference>
<sequence>MFLFALLFCACKDAFTPQVDAKYKNLLVVEGFISIGTSTTIKLSRTGDLQDWQVTVPEKNAEVTITGNKGTLLNGFSGEDGQCVLNTENLSLEENYMLSIKLADGKTYQTAYLDGKASPKIDSLNFAVESKGFQVYIHTHDNSGNTRYYKWDYQETWEIRSPFPSSVEYKNGKVVTRDPNINIQYCWSTSKSSHILLETTERLTEDKVTFFPLIHIIGNSVKVAYMYSILVNQYGLTPEAYQYLVNMRKNTEQIGSIFDSQPSELQGNIVCTSNPGEQVIGWVSAGTVSQKRLFISYKDKPAASYDWVYRQSCEAFISSQDSLLYYLGGNKLIIDEQLRDGKVKYSMSSRECIDCRLRGSNIKPDYWPN</sequence>